<dbReference type="Gene3D" id="3.40.50.1820">
    <property type="entry name" value="alpha/beta hydrolase"/>
    <property type="match status" value="1"/>
</dbReference>
<protein>
    <recommendedName>
        <fullName evidence="14">sn-1-specific diacylglycerol lipase</fullName>
        <ecNumber evidence="14">3.1.1.116</ecNumber>
    </recommendedName>
</protein>
<comment type="subcellular location">
    <subcellularLocation>
        <location evidence="2">Cell membrane</location>
        <topology evidence="2">Multi-pass membrane protein</topology>
    </subcellularLocation>
</comment>
<evidence type="ECO:0000256" key="9">
    <source>
        <dbReference type="ARBA" id="ARBA00022963"/>
    </source>
</evidence>
<evidence type="ECO:0000256" key="2">
    <source>
        <dbReference type="ARBA" id="ARBA00004651"/>
    </source>
</evidence>
<keyword evidence="19" id="KW-1185">Reference proteome</keyword>
<dbReference type="EMBL" id="JADGKB010000069">
    <property type="protein sequence ID" value="KAJ3255253.1"/>
    <property type="molecule type" value="Genomic_DNA"/>
</dbReference>
<dbReference type="GO" id="GO:0005886">
    <property type="term" value="C:plasma membrane"/>
    <property type="evidence" value="ECO:0007669"/>
    <property type="project" value="UniProtKB-SubCell"/>
</dbReference>
<comment type="cofactor">
    <cofactor evidence="1">
        <name>Ca(2+)</name>
        <dbReference type="ChEBI" id="CHEBI:29108"/>
    </cofactor>
</comment>
<dbReference type="CDD" id="cd00519">
    <property type="entry name" value="Lipase_3"/>
    <property type="match status" value="1"/>
</dbReference>
<evidence type="ECO:0000256" key="7">
    <source>
        <dbReference type="ARBA" id="ARBA00022801"/>
    </source>
</evidence>
<keyword evidence="12" id="KW-0472">Membrane</keyword>
<dbReference type="GO" id="GO:0046340">
    <property type="term" value="P:diacylglycerol catabolic process"/>
    <property type="evidence" value="ECO:0007669"/>
    <property type="project" value="TreeGrafter"/>
</dbReference>
<feature type="domain" description="Fungal lipase-type" evidence="16">
    <location>
        <begin position="245"/>
        <end position="383"/>
    </location>
</feature>
<evidence type="ECO:0000313" key="19">
    <source>
        <dbReference type="Proteomes" id="UP001210925"/>
    </source>
</evidence>
<dbReference type="SUPFAM" id="SSF53474">
    <property type="entry name" value="alpha/beta-Hydrolases"/>
    <property type="match status" value="1"/>
</dbReference>
<evidence type="ECO:0000256" key="12">
    <source>
        <dbReference type="ARBA" id="ARBA00023136"/>
    </source>
</evidence>
<dbReference type="Pfam" id="PF01764">
    <property type="entry name" value="Lipase_3"/>
    <property type="match status" value="1"/>
</dbReference>
<keyword evidence="8" id="KW-0106">Calcium</keyword>
<sequence>MKLWKRRIEWLCSPALDSTDSETVIADVASALAEYYKDIDWSLTDLAVGLILLKREQKLYLAFKSLFQTEEKIMQSASNNSLSISDGKSVLNDPIEEAGKDTDISEIAVVKRQPSKTSLKSNTSSKSQKSPRRFTDSASELSKSGGNKFRSFTSIETEESLNTKGDVNDWNFSSYSFAVPLEKQDLKQSDIIDILHFSHYANMAYIQLDNEITGKLDMLIHFSLSNDLFRSPYMISLDHDWSSIVIAIRGTYSAADILVDLQFDPVILDEDLDGAENYLVHSGFKKTALNIVKEICDKELLDKILKSSNQRESQYQIVVCGHSLGAGVASLVTYFLRKRGYYQSRCYGYSMPGSVVNDKTSPLFNNFCISVVCGDDIVTRTTHETMEKLKFDIHRLLSNCNLPKYRIFGSAVINRFRTNENRKTLLQRTQNGNIPDSTNSILQESEIAYLKKVQKEKKTTKMPMYLPGRILYLEKVRDNKDAKIEIIAQKVVNGKRKRGTASLQAFTTAIKEKVTDTIHRPVDEKYLYKPRWAKKEEFNEILISRTMVGDHVGIFGILKYFETLDPDVTLAVKS</sequence>
<feature type="compositionally biased region" description="Polar residues" evidence="15">
    <location>
        <begin position="136"/>
        <end position="145"/>
    </location>
</feature>
<accession>A0AAD5UGX7</accession>
<keyword evidence="7" id="KW-0378">Hydrolase</keyword>
<feature type="compositionally biased region" description="Low complexity" evidence="15">
    <location>
        <begin position="115"/>
        <end position="128"/>
    </location>
</feature>
<dbReference type="InterPro" id="IPR052214">
    <property type="entry name" value="DAG_Lipase-Related"/>
</dbReference>
<reference evidence="18" key="1">
    <citation type="submission" date="2020-05" db="EMBL/GenBank/DDBJ databases">
        <title>Phylogenomic resolution of chytrid fungi.</title>
        <authorList>
            <person name="Stajich J.E."/>
            <person name="Amses K."/>
            <person name="Simmons R."/>
            <person name="Seto K."/>
            <person name="Myers J."/>
            <person name="Bonds A."/>
            <person name="Quandt C.A."/>
            <person name="Barry K."/>
            <person name="Liu P."/>
            <person name="Grigoriev I."/>
            <person name="Longcore J.E."/>
            <person name="James T.Y."/>
        </authorList>
    </citation>
    <scope>NUCLEOTIDE SEQUENCE</scope>
    <source>
        <strain evidence="18">PLAUS21</strain>
    </source>
</reference>
<dbReference type="AlphaFoldDB" id="A0AAD5UGX7"/>
<name>A0AAD5UGX7_9FUNG</name>
<dbReference type="InterPro" id="IPR002921">
    <property type="entry name" value="Fungal_lipase-type"/>
</dbReference>
<organism evidence="18 19">
    <name type="scientific">Boothiomyces macroporosus</name>
    <dbReference type="NCBI Taxonomy" id="261099"/>
    <lineage>
        <taxon>Eukaryota</taxon>
        <taxon>Fungi</taxon>
        <taxon>Fungi incertae sedis</taxon>
        <taxon>Chytridiomycota</taxon>
        <taxon>Chytridiomycota incertae sedis</taxon>
        <taxon>Chytridiomycetes</taxon>
        <taxon>Rhizophydiales</taxon>
        <taxon>Terramycetaceae</taxon>
        <taxon>Boothiomyces</taxon>
    </lineage>
</organism>
<evidence type="ECO:0000256" key="6">
    <source>
        <dbReference type="ARBA" id="ARBA00022723"/>
    </source>
</evidence>
<dbReference type="EC" id="3.1.1.116" evidence="14"/>
<evidence type="ECO:0000256" key="5">
    <source>
        <dbReference type="ARBA" id="ARBA00022692"/>
    </source>
</evidence>
<evidence type="ECO:0000256" key="15">
    <source>
        <dbReference type="SAM" id="MobiDB-lite"/>
    </source>
</evidence>
<keyword evidence="3" id="KW-1003">Cell membrane</keyword>
<dbReference type="InterPro" id="IPR029058">
    <property type="entry name" value="AB_hydrolase_fold"/>
</dbReference>
<keyword evidence="6" id="KW-0479">Metal-binding</keyword>
<keyword evidence="4" id="KW-0597">Phosphoprotein</keyword>
<evidence type="ECO:0000256" key="14">
    <source>
        <dbReference type="ARBA" id="ARBA00026104"/>
    </source>
</evidence>
<evidence type="ECO:0000256" key="10">
    <source>
        <dbReference type="ARBA" id="ARBA00022989"/>
    </source>
</evidence>
<evidence type="ECO:0000256" key="11">
    <source>
        <dbReference type="ARBA" id="ARBA00023098"/>
    </source>
</evidence>
<evidence type="ECO:0000256" key="8">
    <source>
        <dbReference type="ARBA" id="ARBA00022837"/>
    </source>
</evidence>
<dbReference type="GO" id="GO:0019369">
    <property type="term" value="P:arachidonate metabolic process"/>
    <property type="evidence" value="ECO:0007669"/>
    <property type="project" value="TreeGrafter"/>
</dbReference>
<dbReference type="GO" id="GO:0046872">
    <property type="term" value="F:metal ion binding"/>
    <property type="evidence" value="ECO:0007669"/>
    <property type="project" value="UniProtKB-KW"/>
</dbReference>
<dbReference type="PANTHER" id="PTHR45792:SF8">
    <property type="entry name" value="DIACYLGLYCEROL LIPASE-ALPHA"/>
    <property type="match status" value="1"/>
</dbReference>
<dbReference type="EMBL" id="JADGKB010000069">
    <property type="protein sequence ID" value="KAJ3255260.1"/>
    <property type="molecule type" value="Genomic_DNA"/>
</dbReference>
<evidence type="ECO:0000259" key="16">
    <source>
        <dbReference type="Pfam" id="PF01764"/>
    </source>
</evidence>
<gene>
    <name evidence="17" type="ORF">HK103_006389</name>
    <name evidence="18" type="ORF">HK103_006396</name>
</gene>
<evidence type="ECO:0000256" key="1">
    <source>
        <dbReference type="ARBA" id="ARBA00001913"/>
    </source>
</evidence>
<keyword evidence="9" id="KW-0442">Lipid degradation</keyword>
<evidence type="ECO:0000313" key="18">
    <source>
        <dbReference type="EMBL" id="KAJ3255260.1"/>
    </source>
</evidence>
<dbReference type="Proteomes" id="UP001210925">
    <property type="component" value="Unassembled WGS sequence"/>
</dbReference>
<keyword evidence="11" id="KW-0443">Lipid metabolism</keyword>
<evidence type="ECO:0000313" key="17">
    <source>
        <dbReference type="EMBL" id="KAJ3255253.1"/>
    </source>
</evidence>
<keyword evidence="5" id="KW-0812">Transmembrane</keyword>
<keyword evidence="10" id="KW-1133">Transmembrane helix</keyword>
<comment type="caution">
    <text evidence="18">The sequence shown here is derived from an EMBL/GenBank/DDBJ whole genome shotgun (WGS) entry which is preliminary data.</text>
</comment>
<feature type="region of interest" description="Disordered" evidence="15">
    <location>
        <begin position="112"/>
        <end position="145"/>
    </location>
</feature>
<dbReference type="GO" id="GO:0016298">
    <property type="term" value="F:lipase activity"/>
    <property type="evidence" value="ECO:0007669"/>
    <property type="project" value="TreeGrafter"/>
</dbReference>
<comment type="catalytic activity">
    <reaction evidence="13">
        <text>a 1,2-diacyl-sn-glycerol + H2O = a 2-acylglycerol + a fatty acid + H(+)</text>
        <dbReference type="Rhea" id="RHEA:33275"/>
        <dbReference type="ChEBI" id="CHEBI:15377"/>
        <dbReference type="ChEBI" id="CHEBI:15378"/>
        <dbReference type="ChEBI" id="CHEBI:17389"/>
        <dbReference type="ChEBI" id="CHEBI:17815"/>
        <dbReference type="ChEBI" id="CHEBI:28868"/>
        <dbReference type="EC" id="3.1.1.116"/>
    </reaction>
    <physiologicalReaction direction="left-to-right" evidence="13">
        <dbReference type="Rhea" id="RHEA:33276"/>
    </physiologicalReaction>
</comment>
<proteinExistence type="predicted"/>
<evidence type="ECO:0000256" key="4">
    <source>
        <dbReference type="ARBA" id="ARBA00022553"/>
    </source>
</evidence>
<dbReference type="PANTHER" id="PTHR45792">
    <property type="entry name" value="DIACYLGLYCEROL LIPASE HOMOLOG-RELATED"/>
    <property type="match status" value="1"/>
</dbReference>
<evidence type="ECO:0000256" key="13">
    <source>
        <dbReference type="ARBA" id="ARBA00024531"/>
    </source>
</evidence>
<evidence type="ECO:0000256" key="3">
    <source>
        <dbReference type="ARBA" id="ARBA00022475"/>
    </source>
</evidence>